<dbReference type="FunFam" id="2.60.260.20:FF:000008">
    <property type="entry name" value="Curved DNA-binding protein"/>
    <property type="match status" value="1"/>
</dbReference>
<dbReference type="CDD" id="cd06257">
    <property type="entry name" value="DnaJ"/>
    <property type="match status" value="1"/>
</dbReference>
<evidence type="ECO:0000256" key="2">
    <source>
        <dbReference type="ARBA" id="ARBA00023125"/>
    </source>
</evidence>
<dbReference type="Gene3D" id="1.10.287.110">
    <property type="entry name" value="DnaJ domain"/>
    <property type="match status" value="1"/>
</dbReference>
<dbReference type="SUPFAM" id="SSF46565">
    <property type="entry name" value="Chaperone J-domain"/>
    <property type="match status" value="1"/>
</dbReference>
<dbReference type="PROSITE" id="PS50076">
    <property type="entry name" value="DNAJ_2"/>
    <property type="match status" value="1"/>
</dbReference>
<dbReference type="InterPro" id="IPR036869">
    <property type="entry name" value="J_dom_sf"/>
</dbReference>
<dbReference type="CDD" id="cd10747">
    <property type="entry name" value="DnaJ_C"/>
    <property type="match status" value="1"/>
</dbReference>
<dbReference type="GO" id="GO:0005737">
    <property type="term" value="C:cytoplasm"/>
    <property type="evidence" value="ECO:0007669"/>
    <property type="project" value="TreeGrafter"/>
</dbReference>
<dbReference type="SUPFAM" id="SSF49493">
    <property type="entry name" value="HSP40/DnaJ peptide-binding domain"/>
    <property type="match status" value="2"/>
</dbReference>
<dbReference type="InterPro" id="IPR002939">
    <property type="entry name" value="DnaJ_C"/>
</dbReference>
<reference evidence="6 7" key="1">
    <citation type="submission" date="2017-10" db="EMBL/GenBank/DDBJ databases">
        <title>Novel microbial diversity and functional potential in the marine mammal oral microbiome.</title>
        <authorList>
            <person name="Dudek N.K."/>
            <person name="Sun C.L."/>
            <person name="Burstein D."/>
            <person name="Kantor R.S."/>
            <person name="Aliaga Goltsman D.S."/>
            <person name="Bik E.M."/>
            <person name="Thomas B.C."/>
            <person name="Banfield J.F."/>
            <person name="Relman D.A."/>
        </authorList>
    </citation>
    <scope>NUCLEOTIDE SEQUENCE [LARGE SCALE GENOMIC DNA]</scope>
    <source>
        <strain evidence="6">DOLJORAL78_50_517</strain>
    </source>
</reference>
<dbReference type="Pfam" id="PF00226">
    <property type="entry name" value="DnaJ"/>
    <property type="match status" value="1"/>
</dbReference>
<feature type="domain" description="J" evidence="5">
    <location>
        <begin position="5"/>
        <end position="69"/>
    </location>
</feature>
<evidence type="ECO:0000259" key="5">
    <source>
        <dbReference type="PROSITE" id="PS50076"/>
    </source>
</evidence>
<evidence type="ECO:0000256" key="4">
    <source>
        <dbReference type="SAM" id="MobiDB-lite"/>
    </source>
</evidence>
<proteinExistence type="predicted"/>
<dbReference type="PROSITE" id="PS00636">
    <property type="entry name" value="DNAJ_1"/>
    <property type="match status" value="1"/>
</dbReference>
<dbReference type="InterPro" id="IPR008971">
    <property type="entry name" value="HSP40/DnaJ_pept-bd"/>
</dbReference>
<feature type="region of interest" description="Disordered" evidence="4">
    <location>
        <begin position="70"/>
        <end position="97"/>
    </location>
</feature>
<dbReference type="PRINTS" id="PR00625">
    <property type="entry name" value="JDOMAIN"/>
</dbReference>
<keyword evidence="1" id="KW-0963">Cytoplasm</keyword>
<sequence>MKYRDYYKILNISRNASTDAIKKAYRRLARKYHPDVSREPNAEEHFKEASEAYEVLRDPEKRAAYDRLGSNWQANQEFRPPPNWQRQKQRPPKQPFAGNNFSDFFESLFGHSSFGHSSQHSGFSGMGGFTGHDAAASQDKTITMEITLEETFHGANRTLHLQMPKRNANGQTTTQTRTLNVKIPAGITTGQKIRLSGQGNTSKRGGAQGDLYLEISIRSHPLYTLEGRNIILDVPLTPWEAALGCKIEVPTLGGSVSLNIPANARSGQKMRLRGRGLPGQPAGDQLVVLQIHNPPINSEKAREIFQHMERTLPFNPRAHWHS</sequence>
<dbReference type="InterPro" id="IPR018253">
    <property type="entry name" value="DnaJ_domain_CS"/>
</dbReference>
<dbReference type="AlphaFoldDB" id="A0A2G6PEI1"/>
<keyword evidence="2" id="KW-0238">DNA-binding</keyword>
<comment type="caution">
    <text evidence="6">The sequence shown here is derived from an EMBL/GenBank/DDBJ whole genome shotgun (WGS) entry which is preliminary data.</text>
</comment>
<evidence type="ECO:0000313" key="6">
    <source>
        <dbReference type="EMBL" id="PIE82976.1"/>
    </source>
</evidence>
<name>A0A2G6PEI1_9GAMM</name>
<organism evidence="6 7">
    <name type="scientific">Candidatus Contendibacter odensensis</name>
    <dbReference type="NCBI Taxonomy" id="1400860"/>
    <lineage>
        <taxon>Bacteria</taxon>
        <taxon>Pseudomonadati</taxon>
        <taxon>Pseudomonadota</taxon>
        <taxon>Gammaproteobacteria</taxon>
        <taxon>Candidatus Competibacteraceae</taxon>
        <taxon>Candidatus Contendibacter</taxon>
    </lineage>
</organism>
<dbReference type="InterPro" id="IPR001623">
    <property type="entry name" value="DnaJ_domain"/>
</dbReference>
<dbReference type="SMART" id="SM00271">
    <property type="entry name" value="DnaJ"/>
    <property type="match status" value="1"/>
</dbReference>
<evidence type="ECO:0000256" key="1">
    <source>
        <dbReference type="ARBA" id="ARBA00022490"/>
    </source>
</evidence>
<dbReference type="GO" id="GO:0003677">
    <property type="term" value="F:DNA binding"/>
    <property type="evidence" value="ECO:0007669"/>
    <property type="project" value="UniProtKB-KW"/>
</dbReference>
<dbReference type="Pfam" id="PF01556">
    <property type="entry name" value="DnaJ_C"/>
    <property type="match status" value="1"/>
</dbReference>
<dbReference type="GO" id="GO:0051082">
    <property type="term" value="F:unfolded protein binding"/>
    <property type="evidence" value="ECO:0007669"/>
    <property type="project" value="InterPro"/>
</dbReference>
<dbReference type="Proteomes" id="UP000229278">
    <property type="component" value="Unassembled WGS sequence"/>
</dbReference>
<dbReference type="PANTHER" id="PTHR43096:SF52">
    <property type="entry name" value="DNAJ HOMOLOG 1, MITOCHONDRIAL-RELATED"/>
    <property type="match status" value="1"/>
</dbReference>
<evidence type="ECO:0000313" key="7">
    <source>
        <dbReference type="Proteomes" id="UP000229278"/>
    </source>
</evidence>
<dbReference type="GO" id="GO:0042026">
    <property type="term" value="P:protein refolding"/>
    <property type="evidence" value="ECO:0007669"/>
    <property type="project" value="TreeGrafter"/>
</dbReference>
<gene>
    <name evidence="6" type="ORF">CSA09_04085</name>
</gene>
<accession>A0A2G6PEI1</accession>
<protein>
    <submittedName>
        <fullName evidence="6">Cytochrome C biogenesis protein</fullName>
    </submittedName>
</protein>
<evidence type="ECO:0000256" key="3">
    <source>
        <dbReference type="ARBA" id="ARBA00023186"/>
    </source>
</evidence>
<keyword evidence="3" id="KW-0143">Chaperone</keyword>
<dbReference type="PANTHER" id="PTHR43096">
    <property type="entry name" value="DNAJ HOMOLOG 1, MITOCHONDRIAL-RELATED"/>
    <property type="match status" value="1"/>
</dbReference>
<dbReference type="Gene3D" id="2.60.260.20">
    <property type="entry name" value="Urease metallochaperone UreE, N-terminal domain"/>
    <property type="match status" value="2"/>
</dbReference>
<dbReference type="EMBL" id="PDTV01000009">
    <property type="protein sequence ID" value="PIE82976.1"/>
    <property type="molecule type" value="Genomic_DNA"/>
</dbReference>